<accession>A0A0S8GH88</accession>
<dbReference type="Proteomes" id="UP000051096">
    <property type="component" value="Unassembled WGS sequence"/>
</dbReference>
<dbReference type="InterPro" id="IPR009078">
    <property type="entry name" value="Ferritin-like_SF"/>
</dbReference>
<dbReference type="Gene3D" id="1.20.1260.10">
    <property type="match status" value="1"/>
</dbReference>
<dbReference type="PANTHER" id="PTHR33531:SF10">
    <property type="entry name" value="BLR7895 PROTEIN"/>
    <property type="match status" value="1"/>
</dbReference>
<dbReference type="SUPFAM" id="SSF47240">
    <property type="entry name" value="Ferritin-like"/>
    <property type="match status" value="1"/>
</dbReference>
<dbReference type="InterPro" id="IPR012347">
    <property type="entry name" value="Ferritin-like"/>
</dbReference>
<dbReference type="PANTHER" id="PTHR33531">
    <property type="entry name" value="RUBRERYTHRIN SUBFAMILY"/>
    <property type="match status" value="1"/>
</dbReference>
<evidence type="ECO:0000313" key="3">
    <source>
        <dbReference type="Proteomes" id="UP000051096"/>
    </source>
</evidence>
<feature type="domain" description="Rubrerythrin diiron-binding" evidence="1">
    <location>
        <begin position="10"/>
        <end position="146"/>
    </location>
</feature>
<dbReference type="CDD" id="cd01045">
    <property type="entry name" value="Ferritin_like_AB"/>
    <property type="match status" value="1"/>
</dbReference>
<sequence>MTEKAHSVDDLLVEAMNSEIEAETFYIKAAEKAQSAAGKKLFSELADFEHNHFERVKTIIESRSQGTKMEILAAHPELPEIKPELKGEFEPNKDEIVELLTLGIKAEREAQRRYSEIAAQLDDNEGKEIFESLAEDERRHHALLEAQYYNMSNKGTIIWGE</sequence>
<evidence type="ECO:0000259" key="1">
    <source>
        <dbReference type="Pfam" id="PF02915"/>
    </source>
</evidence>
<dbReference type="Pfam" id="PF02915">
    <property type="entry name" value="Rubrerythrin"/>
    <property type="match status" value="1"/>
</dbReference>
<name>A0A0S8GH88_UNCW3</name>
<proteinExistence type="predicted"/>
<dbReference type="EMBL" id="LJUO01000033">
    <property type="protein sequence ID" value="KPK72392.1"/>
    <property type="molecule type" value="Genomic_DNA"/>
</dbReference>
<comment type="caution">
    <text evidence="2">The sequence shown here is derived from an EMBL/GenBank/DDBJ whole genome shotgun (WGS) entry which is preliminary data.</text>
</comment>
<dbReference type="GO" id="GO:0046872">
    <property type="term" value="F:metal ion binding"/>
    <property type="evidence" value="ECO:0007669"/>
    <property type="project" value="InterPro"/>
</dbReference>
<dbReference type="GO" id="GO:0016491">
    <property type="term" value="F:oxidoreductase activity"/>
    <property type="evidence" value="ECO:0007669"/>
    <property type="project" value="InterPro"/>
</dbReference>
<reference evidence="2 3" key="1">
    <citation type="journal article" date="2015" name="Microbiome">
        <title>Genomic resolution of linkages in carbon, nitrogen, and sulfur cycling among widespread estuary sediment bacteria.</title>
        <authorList>
            <person name="Baker B.J."/>
            <person name="Lazar C.S."/>
            <person name="Teske A.P."/>
            <person name="Dick G.J."/>
        </authorList>
    </citation>
    <scope>NUCLEOTIDE SEQUENCE [LARGE SCALE GENOMIC DNA]</scope>
    <source>
        <strain evidence="2">SM23_60</strain>
    </source>
</reference>
<evidence type="ECO:0000313" key="2">
    <source>
        <dbReference type="EMBL" id="KPK72392.1"/>
    </source>
</evidence>
<gene>
    <name evidence="2" type="ORF">AMJ87_04915</name>
</gene>
<dbReference type="AlphaFoldDB" id="A0A0S8GH88"/>
<organism evidence="2 3">
    <name type="scientific">candidate division WOR_3 bacterium SM23_60</name>
    <dbReference type="NCBI Taxonomy" id="1703780"/>
    <lineage>
        <taxon>Bacteria</taxon>
        <taxon>Bacteria division WOR-3</taxon>
    </lineage>
</organism>
<dbReference type="InterPro" id="IPR003251">
    <property type="entry name" value="Rr_diiron-bd_dom"/>
</dbReference>
<protein>
    <recommendedName>
        <fullName evidence="1">Rubrerythrin diiron-binding domain-containing protein</fullName>
    </recommendedName>
</protein>